<gene>
    <name evidence="5" type="ORF">VDAG_10059</name>
</gene>
<dbReference type="SUPFAM" id="SSF48403">
    <property type="entry name" value="Ankyrin repeat"/>
    <property type="match status" value="1"/>
</dbReference>
<dbReference type="Gene3D" id="3.40.50.300">
    <property type="entry name" value="P-loop containing nucleotide triphosphate hydrolases"/>
    <property type="match status" value="1"/>
</dbReference>
<feature type="repeat" description="ANK" evidence="2">
    <location>
        <begin position="686"/>
        <end position="719"/>
    </location>
</feature>
<evidence type="ECO:0000313" key="6">
    <source>
        <dbReference type="Proteomes" id="UP000001611"/>
    </source>
</evidence>
<dbReference type="Pfam" id="PF24883">
    <property type="entry name" value="NPHP3_N"/>
    <property type="match status" value="1"/>
</dbReference>
<dbReference type="OrthoDB" id="5233699at2759"/>
<dbReference type="EMBL" id="DS572725">
    <property type="protein sequence ID" value="EGY20430.1"/>
    <property type="molecule type" value="Genomic_DNA"/>
</dbReference>
<evidence type="ECO:0000256" key="1">
    <source>
        <dbReference type="ARBA" id="ARBA00022737"/>
    </source>
</evidence>
<evidence type="ECO:0000259" key="4">
    <source>
        <dbReference type="Pfam" id="PF24883"/>
    </source>
</evidence>
<dbReference type="SMART" id="SM00248">
    <property type="entry name" value="ANK"/>
    <property type="match status" value="2"/>
</dbReference>
<dbReference type="InterPro" id="IPR054471">
    <property type="entry name" value="GPIID_WHD"/>
</dbReference>
<dbReference type="HOGENOM" id="CLU_000288_34_23_1"/>
<evidence type="ECO:0000256" key="2">
    <source>
        <dbReference type="PROSITE-ProRule" id="PRU00023"/>
    </source>
</evidence>
<dbReference type="SUPFAM" id="SSF52540">
    <property type="entry name" value="P-loop containing nucleoside triphosphate hydrolases"/>
    <property type="match status" value="1"/>
</dbReference>
<feature type="domain" description="Nephrocystin 3-like N-terminal" evidence="4">
    <location>
        <begin position="164"/>
        <end position="328"/>
    </location>
</feature>
<feature type="domain" description="GPI inositol-deacylase winged helix" evidence="3">
    <location>
        <begin position="442"/>
        <end position="517"/>
    </location>
</feature>
<evidence type="ECO:0000259" key="3">
    <source>
        <dbReference type="Pfam" id="PF22939"/>
    </source>
</evidence>
<organism evidence="5 6">
    <name type="scientific">Verticillium dahliae (strain VdLs.17 / ATCC MYA-4575 / FGSC 10137)</name>
    <name type="common">Verticillium wilt</name>
    <dbReference type="NCBI Taxonomy" id="498257"/>
    <lineage>
        <taxon>Eukaryota</taxon>
        <taxon>Fungi</taxon>
        <taxon>Dikarya</taxon>
        <taxon>Ascomycota</taxon>
        <taxon>Pezizomycotina</taxon>
        <taxon>Sordariomycetes</taxon>
        <taxon>Hypocreomycetidae</taxon>
        <taxon>Glomerellales</taxon>
        <taxon>Plectosphaerellaceae</taxon>
        <taxon>Verticillium</taxon>
    </lineage>
</organism>
<evidence type="ECO:0000313" key="5">
    <source>
        <dbReference type="EMBL" id="EGY20430.1"/>
    </source>
</evidence>
<dbReference type="RefSeq" id="XP_009649618.1">
    <property type="nucleotide sequence ID" value="XM_009651323.1"/>
</dbReference>
<dbReference type="InParanoid" id="G2XIT6"/>
<keyword evidence="2" id="KW-0040">ANK repeat</keyword>
<reference evidence="5 6" key="1">
    <citation type="submission" date="2008-03" db="EMBL/GenBank/DDBJ databases">
        <title>The Genome Sequence of Verticillium dahliae VdLs.17.</title>
        <authorList>
            <consortium name="The Broad Institute Genome Sequencing Platform"/>
            <person name="Ma L.-J.J."/>
            <person name="Klosterman S.J."/>
            <person name="Subbarao K."/>
            <person name="Dobinson K."/>
            <person name="Veronese P."/>
            <person name="Kang S."/>
            <person name="Gold S.E."/>
            <person name="Young S."/>
            <person name="Jaffe D."/>
            <person name="Gnerre S."/>
            <person name="Berlin A."/>
            <person name="Heiman D."/>
            <person name="Hepburn T."/>
            <person name="Sykes S."/>
            <person name="Alvarado L."/>
            <person name="Kodira C.D."/>
            <person name="Lander E."/>
            <person name="Galagan J."/>
            <person name="Nusbaum C."/>
            <person name="Birren B."/>
        </authorList>
    </citation>
    <scope>NUCLEOTIDE SEQUENCE [LARGE SCALE GENOMIC DNA]</scope>
    <source>
        <strain evidence="6">VdLs.17 / ATCC MYA-4575 / FGSC 10137</strain>
    </source>
</reference>
<dbReference type="KEGG" id="vda:VDAG_10059"/>
<dbReference type="Pfam" id="PF12796">
    <property type="entry name" value="Ank_2"/>
    <property type="match status" value="1"/>
</dbReference>
<dbReference type="Gene3D" id="1.25.40.20">
    <property type="entry name" value="Ankyrin repeat-containing domain"/>
    <property type="match status" value="2"/>
</dbReference>
<dbReference type="GeneID" id="20711522"/>
<dbReference type="eggNOG" id="KOG0504">
    <property type="taxonomic scope" value="Eukaryota"/>
</dbReference>
<accession>G2XIT6</accession>
<dbReference type="PROSITE" id="PS50297">
    <property type="entry name" value="ANK_REP_REGION"/>
    <property type="match status" value="1"/>
</dbReference>
<proteinExistence type="predicted"/>
<keyword evidence="6" id="KW-1185">Reference proteome</keyword>
<dbReference type="InterPro" id="IPR002110">
    <property type="entry name" value="Ankyrin_rpt"/>
</dbReference>
<dbReference type="Proteomes" id="UP000001611">
    <property type="component" value="Chromosome 1"/>
</dbReference>
<dbReference type="Pfam" id="PF22939">
    <property type="entry name" value="WHD_GPIID"/>
    <property type="match status" value="1"/>
</dbReference>
<dbReference type="PANTHER" id="PTHR10039">
    <property type="entry name" value="AMELOGENIN"/>
    <property type="match status" value="1"/>
</dbReference>
<dbReference type="InterPro" id="IPR036770">
    <property type="entry name" value="Ankyrin_rpt-contain_sf"/>
</dbReference>
<dbReference type="OMA" id="MKIATIC"/>
<dbReference type="AlphaFoldDB" id="G2XIT6"/>
<protein>
    <submittedName>
        <fullName evidence="5">Ankyrin repeat protein</fullName>
    </submittedName>
</protein>
<dbReference type="PANTHER" id="PTHR10039:SF15">
    <property type="entry name" value="NACHT DOMAIN-CONTAINING PROTEIN"/>
    <property type="match status" value="1"/>
</dbReference>
<keyword evidence="1" id="KW-0677">Repeat</keyword>
<name>G2XIT6_VERDV</name>
<sequence>MTPSPTMPPLRRLPSRYPLAVHFHKQSNSECLNRATPAANHVLYDAQSAAAGAPCKRKLDSFYDDLKKRLQGHRIGWERFKIVFQARKLEEAVKSLHRQCAALNELVVLDTLALVVHVHKQVTDARKEQQGWQVDREDKAILDWITTADYSTQQSDFVRRRQAGTGQWLLDSAEYQQWIETSQRTLFCLGIPGAGKTILTSIVIDNLYIRFRDDEHVGIAFLYCNFRRQAEQKVEDLLSSLLKQLSQNHTSLPECVRSLHSKHKGKTRPTLEELSRALQTVAKIFSRTFIVVDALDECQLSDGSRHQFLTEISALQTTSRANFIATSRYTANITEMFTGSVSLGIRARAEDVQRYLKGNMAHMPACVNRSPDLQAEITTKIVEAVDGMFLLAQLHLDSLKGKRSPKAVRSALSVLHAGSQAYDLAYDDAMKRIEGQRKDEVELAKQVLSWITCAKRPLSTIELQHALGVEVGETELDLDNISQPEDIMSVCAGLVTVDEESNIIRLVHYSTQEYFMRTWKRWFADAQTEITKVCATSLSFSSFESGFCRTDADFEDRLRLHPLYDYVAHFWGDHAREAGETSPAVLGLLRNEKNVEAQVQVLWVAERFRPRGYSQRFPKRMQGLHVTAYFGLEKAGKGLLDSGDRPDMKDSYGRTSLSRAAENGREAMVKLLLDTEKVNFNSKDGDGRTPLSWAALKGNEAVVKMLLDKENVDVNSRDSQGRTPL</sequence>
<dbReference type="InterPro" id="IPR056884">
    <property type="entry name" value="NPHP3-like_N"/>
</dbReference>
<dbReference type="InterPro" id="IPR027417">
    <property type="entry name" value="P-loop_NTPase"/>
</dbReference>
<dbReference type="PROSITE" id="PS50088">
    <property type="entry name" value="ANK_REPEAT"/>
    <property type="match status" value="1"/>
</dbReference>
<dbReference type="STRING" id="498257.G2XIT6"/>